<dbReference type="EMBL" id="QWIO01000138">
    <property type="protein sequence ID" value="RMZ07222.1"/>
    <property type="molecule type" value="Genomic_DNA"/>
</dbReference>
<evidence type="ECO:0000256" key="1">
    <source>
        <dbReference type="SAM" id="MobiDB-lite"/>
    </source>
</evidence>
<protein>
    <submittedName>
        <fullName evidence="2">Uncharacterized protein</fullName>
    </submittedName>
</protein>
<dbReference type="Pfam" id="PF20174">
    <property type="entry name" value="DUF6540"/>
    <property type="match status" value="1"/>
</dbReference>
<name>A0A3M7H2V1_HORWE</name>
<accession>A0A3M7H2V1</accession>
<evidence type="ECO:0000313" key="3">
    <source>
        <dbReference type="Proteomes" id="UP000269539"/>
    </source>
</evidence>
<comment type="caution">
    <text evidence="2">The sequence shown here is derived from an EMBL/GenBank/DDBJ whole genome shotgun (WGS) entry which is preliminary data.</text>
</comment>
<sequence length="172" mass="19175">MADQAQLQSVEEGSRQVPRTIHVLVPPSRLFAAHWSLFLPDVNNGDPKQESNTGTRIHVVGDRLGGFQLEIVRGYDAQKDRILQGRIFALASVPQQHLQPCQASSESPQDCQSKDDNEGGGFISEEFRSPFEIVCSLVEAPGPSLNRVSQQQPADERVGRRPKSEVKDCQWW</sequence>
<dbReference type="Proteomes" id="UP000269539">
    <property type="component" value="Unassembled WGS sequence"/>
</dbReference>
<proteinExistence type="predicted"/>
<evidence type="ECO:0000313" key="2">
    <source>
        <dbReference type="EMBL" id="RMZ07222.1"/>
    </source>
</evidence>
<gene>
    <name evidence="2" type="ORF">D0864_02046</name>
</gene>
<dbReference type="VEuPathDB" id="FungiDB:BTJ68_00781"/>
<feature type="region of interest" description="Disordered" evidence="1">
    <location>
        <begin position="143"/>
        <end position="172"/>
    </location>
</feature>
<reference evidence="2 3" key="1">
    <citation type="journal article" date="2018" name="BMC Genomics">
        <title>Genomic evidence for intraspecific hybridization in a clonal and extremely halotolerant yeast.</title>
        <authorList>
            <person name="Gostincar C."/>
            <person name="Stajich J.E."/>
            <person name="Zupancic J."/>
            <person name="Zalar P."/>
            <person name="Gunde-Cimerman N."/>
        </authorList>
    </citation>
    <scope>NUCLEOTIDE SEQUENCE [LARGE SCALE GENOMIC DNA]</scope>
    <source>
        <strain evidence="2 3">EXF-10513</strain>
    </source>
</reference>
<feature type="compositionally biased region" description="Polar residues" evidence="1">
    <location>
        <begin position="99"/>
        <end position="111"/>
    </location>
</feature>
<feature type="region of interest" description="Disordered" evidence="1">
    <location>
        <begin position="99"/>
        <end position="122"/>
    </location>
</feature>
<dbReference type="InterPro" id="IPR046670">
    <property type="entry name" value="DUF6540"/>
</dbReference>
<feature type="compositionally biased region" description="Basic and acidic residues" evidence="1">
    <location>
        <begin position="154"/>
        <end position="172"/>
    </location>
</feature>
<organism evidence="2 3">
    <name type="scientific">Hortaea werneckii</name>
    <name type="common">Black yeast</name>
    <name type="synonym">Cladosporium werneckii</name>
    <dbReference type="NCBI Taxonomy" id="91943"/>
    <lineage>
        <taxon>Eukaryota</taxon>
        <taxon>Fungi</taxon>
        <taxon>Dikarya</taxon>
        <taxon>Ascomycota</taxon>
        <taxon>Pezizomycotina</taxon>
        <taxon>Dothideomycetes</taxon>
        <taxon>Dothideomycetidae</taxon>
        <taxon>Mycosphaerellales</taxon>
        <taxon>Teratosphaeriaceae</taxon>
        <taxon>Hortaea</taxon>
    </lineage>
</organism>
<dbReference type="AlphaFoldDB" id="A0A3M7H2V1"/>